<dbReference type="InterPro" id="IPR053173">
    <property type="entry name" value="SAM-binding_MTase"/>
</dbReference>
<dbReference type="PANTHER" id="PTHR45128:SF1">
    <property type="entry name" value="S-ADENOSYLMETHIONINE-DEPENDENT METHYLTRANSFERASE RV2258C"/>
    <property type="match status" value="1"/>
</dbReference>
<dbReference type="Gene3D" id="3.40.50.150">
    <property type="entry name" value="Vaccinia Virus protein VP39"/>
    <property type="match status" value="1"/>
</dbReference>
<dbReference type="PANTHER" id="PTHR45128">
    <property type="entry name" value="METHYLTRANSFERASE TYPE 11"/>
    <property type="match status" value="1"/>
</dbReference>
<dbReference type="CDD" id="cd02440">
    <property type="entry name" value="AdoMet_MTases"/>
    <property type="match status" value="1"/>
</dbReference>
<organism evidence="2">
    <name type="scientific">marine sediment metagenome</name>
    <dbReference type="NCBI Taxonomy" id="412755"/>
    <lineage>
        <taxon>unclassified sequences</taxon>
        <taxon>metagenomes</taxon>
        <taxon>ecological metagenomes</taxon>
    </lineage>
</organism>
<comment type="caution">
    <text evidence="2">The sequence shown here is derived from an EMBL/GenBank/DDBJ whole genome shotgun (WGS) entry which is preliminary data.</text>
</comment>
<sequence length="363" mass="41753">MSQNQTNTEITIADQTKKFLVKSMYGFQTILAYGLGQRLGIFEYLYGKAQKIEEKVTSISFTLEELSDNLNLDLRYLDAWVHILIACGIFEIDESRERCAKTAPYIYDLLIDHKGMFYVGQMIAGFYSMASNQDIFVEGIKTGQISTINDIPAAEYKGGQLMSARFGSIVERLFAKRCKEDRKKILKETANIIEIGCGYGFNLEGWMKKYKKAKFVGIDIDPNGIDHAKQLIGENNWSDRVELYNIPLEDYITKTDTKFDMAILNMVLHEMNPDDKYRLSVLENIYTLLKDDGLLIVGDTMIPDIFKPNTKIQLYDVMHKMLEVGFGSKFYDEQSFKELIGSSSFKHAELIRERGDYFWAIRK</sequence>
<gene>
    <name evidence="2" type="ORF">LCGC14_1533080</name>
</gene>
<name>A0A0F9LB89_9ZZZZ</name>
<reference evidence="2" key="1">
    <citation type="journal article" date="2015" name="Nature">
        <title>Complex archaea that bridge the gap between prokaryotes and eukaryotes.</title>
        <authorList>
            <person name="Spang A."/>
            <person name="Saw J.H."/>
            <person name="Jorgensen S.L."/>
            <person name="Zaremba-Niedzwiedzka K."/>
            <person name="Martijn J."/>
            <person name="Lind A.E."/>
            <person name="van Eijk R."/>
            <person name="Schleper C."/>
            <person name="Guy L."/>
            <person name="Ettema T.J."/>
        </authorList>
    </citation>
    <scope>NUCLEOTIDE SEQUENCE</scope>
</reference>
<protein>
    <recommendedName>
        <fullName evidence="1">Methyltransferase type 12 domain-containing protein</fullName>
    </recommendedName>
</protein>
<dbReference type="EMBL" id="LAZR01011509">
    <property type="protein sequence ID" value="KKM61300.1"/>
    <property type="molecule type" value="Genomic_DNA"/>
</dbReference>
<dbReference type="SUPFAM" id="SSF53335">
    <property type="entry name" value="S-adenosyl-L-methionine-dependent methyltransferases"/>
    <property type="match status" value="1"/>
</dbReference>
<proteinExistence type="predicted"/>
<evidence type="ECO:0000313" key="2">
    <source>
        <dbReference type="EMBL" id="KKM61300.1"/>
    </source>
</evidence>
<dbReference type="AlphaFoldDB" id="A0A0F9LB89"/>
<accession>A0A0F9LB89</accession>
<dbReference type="InterPro" id="IPR029063">
    <property type="entry name" value="SAM-dependent_MTases_sf"/>
</dbReference>
<evidence type="ECO:0000259" key="1">
    <source>
        <dbReference type="Pfam" id="PF08242"/>
    </source>
</evidence>
<dbReference type="Pfam" id="PF08242">
    <property type="entry name" value="Methyltransf_12"/>
    <property type="match status" value="1"/>
</dbReference>
<feature type="domain" description="Methyltransferase type 12" evidence="1">
    <location>
        <begin position="193"/>
        <end position="295"/>
    </location>
</feature>
<dbReference type="InterPro" id="IPR013217">
    <property type="entry name" value="Methyltransf_12"/>
</dbReference>